<feature type="domain" description="DUF4136" evidence="2">
    <location>
        <begin position="27"/>
        <end position="159"/>
    </location>
</feature>
<sequence>MRLLLPLLLATLLSACTHTYYKEMKTSVDELSAMKTFMWENPNTDTGNSNEAVFDRAFEKSFTAQLHNKGYRSVTENPDFLVDYRISVVPSSITPTSISEEHGGWRIGENGEPVYEGWNRPEGRSELIERGLVILTITRTLDNAIVWQAGAARTVSYEDSKGTFEGHASSSAKRIGRDLPKAK</sequence>
<proteinExistence type="predicted"/>
<accession>A0A9E5JWK0</accession>
<dbReference type="PROSITE" id="PS51257">
    <property type="entry name" value="PROKAR_LIPOPROTEIN"/>
    <property type="match status" value="1"/>
</dbReference>
<dbReference type="AlphaFoldDB" id="A0A9E5JWK0"/>
<dbReference type="Pfam" id="PF13590">
    <property type="entry name" value="DUF4136"/>
    <property type="match status" value="1"/>
</dbReference>
<evidence type="ECO:0000313" key="3">
    <source>
        <dbReference type="EMBL" id="NHO66604.1"/>
    </source>
</evidence>
<dbReference type="EMBL" id="JAAONZ010000010">
    <property type="protein sequence ID" value="NHO66604.1"/>
    <property type="molecule type" value="Genomic_DNA"/>
</dbReference>
<organism evidence="3 4">
    <name type="scientific">Pseudomaricurvus hydrocarbonicus</name>
    <dbReference type="NCBI Taxonomy" id="1470433"/>
    <lineage>
        <taxon>Bacteria</taxon>
        <taxon>Pseudomonadati</taxon>
        <taxon>Pseudomonadota</taxon>
        <taxon>Gammaproteobacteria</taxon>
        <taxon>Cellvibrionales</taxon>
        <taxon>Cellvibrionaceae</taxon>
        <taxon>Pseudomaricurvus</taxon>
    </lineage>
</organism>
<name>A0A9E5JWK0_9GAMM</name>
<feature type="region of interest" description="Disordered" evidence="1">
    <location>
        <begin position="159"/>
        <end position="183"/>
    </location>
</feature>
<dbReference type="RefSeq" id="WP_167187748.1">
    <property type="nucleotide sequence ID" value="NZ_JAAONZ010000010.1"/>
</dbReference>
<comment type="caution">
    <text evidence="3">The sequence shown here is derived from an EMBL/GenBank/DDBJ whole genome shotgun (WGS) entry which is preliminary data.</text>
</comment>
<dbReference type="Gene3D" id="3.30.160.670">
    <property type="match status" value="1"/>
</dbReference>
<evidence type="ECO:0000256" key="1">
    <source>
        <dbReference type="SAM" id="MobiDB-lite"/>
    </source>
</evidence>
<keyword evidence="4" id="KW-1185">Reference proteome</keyword>
<protein>
    <submittedName>
        <fullName evidence="3">DUF4136 domain-containing protein</fullName>
    </submittedName>
</protein>
<dbReference type="InterPro" id="IPR025411">
    <property type="entry name" value="DUF4136"/>
</dbReference>
<evidence type="ECO:0000313" key="4">
    <source>
        <dbReference type="Proteomes" id="UP000787472"/>
    </source>
</evidence>
<gene>
    <name evidence="3" type="ORF">G8770_13725</name>
</gene>
<dbReference type="Proteomes" id="UP000787472">
    <property type="component" value="Unassembled WGS sequence"/>
</dbReference>
<evidence type="ECO:0000259" key="2">
    <source>
        <dbReference type="Pfam" id="PF13590"/>
    </source>
</evidence>
<reference evidence="3" key="1">
    <citation type="submission" date="2020-03" db="EMBL/GenBank/DDBJ databases">
        <authorList>
            <person name="Guo F."/>
        </authorList>
    </citation>
    <scope>NUCLEOTIDE SEQUENCE</scope>
    <source>
        <strain evidence="3">JCM 30134</strain>
    </source>
</reference>